<name>A0A6J6BG03_9ZZZZ</name>
<dbReference type="InterPro" id="IPR003749">
    <property type="entry name" value="ThiS/MoaD-like"/>
</dbReference>
<protein>
    <submittedName>
        <fullName evidence="2">Unannotated protein</fullName>
    </submittedName>
</protein>
<dbReference type="PANTHER" id="PTHR33359">
    <property type="entry name" value="MOLYBDOPTERIN SYNTHASE SULFUR CARRIER SUBUNIT"/>
    <property type="match status" value="1"/>
</dbReference>
<dbReference type="InterPro" id="IPR016155">
    <property type="entry name" value="Mopterin_synth/thiamin_S_b"/>
</dbReference>
<dbReference type="InterPro" id="IPR012675">
    <property type="entry name" value="Beta-grasp_dom_sf"/>
</dbReference>
<dbReference type="EMBL" id="CAEZSL010000034">
    <property type="protein sequence ID" value="CAB4537343.1"/>
    <property type="molecule type" value="Genomic_DNA"/>
</dbReference>
<organism evidence="2">
    <name type="scientific">freshwater metagenome</name>
    <dbReference type="NCBI Taxonomy" id="449393"/>
    <lineage>
        <taxon>unclassified sequences</taxon>
        <taxon>metagenomes</taxon>
        <taxon>ecological metagenomes</taxon>
    </lineage>
</organism>
<dbReference type="SUPFAM" id="SSF54285">
    <property type="entry name" value="MoaD/ThiS"/>
    <property type="match status" value="1"/>
</dbReference>
<dbReference type="Pfam" id="PF02597">
    <property type="entry name" value="ThiS"/>
    <property type="match status" value="1"/>
</dbReference>
<dbReference type="CDD" id="cd00754">
    <property type="entry name" value="Ubl_MoaD"/>
    <property type="match status" value="1"/>
</dbReference>
<dbReference type="InterPro" id="IPR044672">
    <property type="entry name" value="MOCS2A"/>
</dbReference>
<reference evidence="2" key="1">
    <citation type="submission" date="2020-05" db="EMBL/GenBank/DDBJ databases">
        <authorList>
            <person name="Chiriac C."/>
            <person name="Salcher M."/>
            <person name="Ghai R."/>
            <person name="Kavagutti S V."/>
        </authorList>
    </citation>
    <scope>NUCLEOTIDE SEQUENCE</scope>
</reference>
<dbReference type="GO" id="GO:0000166">
    <property type="term" value="F:nucleotide binding"/>
    <property type="evidence" value="ECO:0007669"/>
    <property type="project" value="UniProtKB-KW"/>
</dbReference>
<dbReference type="AlphaFoldDB" id="A0A6J6BG03"/>
<sequence>MATLRLFARAREVAGTSSDTVAGSTVDEVIASAIQRYGDSFADLVPTCRIWLNGESVPGLTTVGDNDEVAVLPPVSGGSS</sequence>
<accession>A0A6J6BG03</accession>
<evidence type="ECO:0000256" key="1">
    <source>
        <dbReference type="ARBA" id="ARBA00022741"/>
    </source>
</evidence>
<gene>
    <name evidence="2" type="ORF">UFOPK1421_00445</name>
</gene>
<evidence type="ECO:0000313" key="2">
    <source>
        <dbReference type="EMBL" id="CAB4537343.1"/>
    </source>
</evidence>
<dbReference type="GO" id="GO:0006777">
    <property type="term" value="P:Mo-molybdopterin cofactor biosynthetic process"/>
    <property type="evidence" value="ECO:0007669"/>
    <property type="project" value="InterPro"/>
</dbReference>
<dbReference type="Gene3D" id="3.10.20.30">
    <property type="match status" value="1"/>
</dbReference>
<keyword evidence="1" id="KW-0547">Nucleotide-binding</keyword>
<dbReference type="GO" id="GO:1990133">
    <property type="term" value="C:molybdopterin adenylyltransferase complex"/>
    <property type="evidence" value="ECO:0007669"/>
    <property type="project" value="TreeGrafter"/>
</dbReference>
<proteinExistence type="predicted"/>
<dbReference type="PANTHER" id="PTHR33359:SF1">
    <property type="entry name" value="MOLYBDOPTERIN SYNTHASE SULFUR CARRIER SUBUNIT"/>
    <property type="match status" value="1"/>
</dbReference>